<proteinExistence type="predicted"/>
<comment type="caution">
    <text evidence="1">The sequence shown here is derived from an EMBL/GenBank/DDBJ whole genome shotgun (WGS) entry which is preliminary data.</text>
</comment>
<sequence>MTSTLIPHTTSCSNPTTLRRTASRASAWLASPLTMATPTICSWPPTTSFSTIRRPCPPSATTTITLIMPIRHQRPHPDSPRWNPHPIRPSHTNRRRPVQLDPCAHVKASAACRAQPHRQPRALRPALVRWQSPRMPRTYRRHCLHHHRRVLWIVWHRGACR</sequence>
<dbReference type="EMBL" id="MCFL01000014">
    <property type="protein sequence ID" value="ORZ36988.1"/>
    <property type="molecule type" value="Genomic_DNA"/>
</dbReference>
<accession>A0A1Y2HQV9</accession>
<name>A0A1Y2HQV9_9FUNG</name>
<dbReference type="AlphaFoldDB" id="A0A1Y2HQV9"/>
<protein>
    <submittedName>
        <fullName evidence="1">Uncharacterized protein</fullName>
    </submittedName>
</protein>
<evidence type="ECO:0000313" key="2">
    <source>
        <dbReference type="Proteomes" id="UP000193411"/>
    </source>
</evidence>
<gene>
    <name evidence="1" type="ORF">BCR44DRAFT_1431242</name>
</gene>
<reference evidence="1 2" key="1">
    <citation type="submission" date="2016-07" db="EMBL/GenBank/DDBJ databases">
        <title>Pervasive Adenine N6-methylation of Active Genes in Fungi.</title>
        <authorList>
            <consortium name="DOE Joint Genome Institute"/>
            <person name="Mondo S.J."/>
            <person name="Dannebaum R.O."/>
            <person name="Kuo R.C."/>
            <person name="Labutti K."/>
            <person name="Haridas S."/>
            <person name="Kuo A."/>
            <person name="Salamov A."/>
            <person name="Ahrendt S.R."/>
            <person name="Lipzen A."/>
            <person name="Sullivan W."/>
            <person name="Andreopoulos W.B."/>
            <person name="Clum A."/>
            <person name="Lindquist E."/>
            <person name="Daum C."/>
            <person name="Ramamoorthy G.K."/>
            <person name="Gryganskyi A."/>
            <person name="Culley D."/>
            <person name="Magnuson J.K."/>
            <person name="James T.Y."/>
            <person name="O'Malley M.A."/>
            <person name="Stajich J.E."/>
            <person name="Spatafora J.W."/>
            <person name="Visel A."/>
            <person name="Grigoriev I.V."/>
        </authorList>
    </citation>
    <scope>NUCLEOTIDE SEQUENCE [LARGE SCALE GENOMIC DNA]</scope>
    <source>
        <strain evidence="1 2">PL171</strain>
    </source>
</reference>
<dbReference type="Proteomes" id="UP000193411">
    <property type="component" value="Unassembled WGS sequence"/>
</dbReference>
<evidence type="ECO:0000313" key="1">
    <source>
        <dbReference type="EMBL" id="ORZ36988.1"/>
    </source>
</evidence>
<organism evidence="1 2">
    <name type="scientific">Catenaria anguillulae PL171</name>
    <dbReference type="NCBI Taxonomy" id="765915"/>
    <lineage>
        <taxon>Eukaryota</taxon>
        <taxon>Fungi</taxon>
        <taxon>Fungi incertae sedis</taxon>
        <taxon>Blastocladiomycota</taxon>
        <taxon>Blastocladiomycetes</taxon>
        <taxon>Blastocladiales</taxon>
        <taxon>Catenariaceae</taxon>
        <taxon>Catenaria</taxon>
    </lineage>
</organism>
<keyword evidence="2" id="KW-1185">Reference proteome</keyword>